<dbReference type="Proteomes" id="UP000694287">
    <property type="component" value="Unassembled WGS sequence"/>
</dbReference>
<dbReference type="Pfam" id="PF00300">
    <property type="entry name" value="His_Phos_1"/>
    <property type="match status" value="1"/>
</dbReference>
<protein>
    <submittedName>
        <fullName evidence="1">Histidine phosphatase family protein</fullName>
    </submittedName>
</protein>
<comment type="caution">
    <text evidence="1">The sequence shown here is derived from an EMBL/GenBank/DDBJ whole genome shotgun (WGS) entry which is preliminary data.</text>
</comment>
<dbReference type="PANTHER" id="PTHR48100">
    <property type="entry name" value="BROAD-SPECIFICITY PHOSPHATASE YOR283W-RELATED"/>
    <property type="match status" value="1"/>
</dbReference>
<evidence type="ECO:0000313" key="1">
    <source>
        <dbReference type="EMBL" id="MBW0133230.1"/>
    </source>
</evidence>
<accession>A0ABS6ULV7</accession>
<proteinExistence type="predicted"/>
<gene>
    <name evidence="1" type="ORF">I4I81_03030</name>
</gene>
<sequence>MGDKLTLVSHSSTSATNTAAFASDEPLDDRGAQWAADAAGSVPRAARVLSSPAASCRQTAQALGLAAAVVEPALTDWDLGRWRGRTLDEVAAEEPDAVRAWLTDATVAPHGGESLAELSSRVTRWLESASGEGHTVAVTHTAVIRAAVLAVLGAPLTAFWRIDVAPLTATVVGGSPGRWRLVATASHLRVRR</sequence>
<dbReference type="CDD" id="cd07067">
    <property type="entry name" value="HP_PGM_like"/>
    <property type="match status" value="1"/>
</dbReference>
<dbReference type="InterPro" id="IPR013078">
    <property type="entry name" value="His_Pase_superF_clade-1"/>
</dbReference>
<dbReference type="PANTHER" id="PTHR48100:SF10">
    <property type="entry name" value="2-CARBOXY-D-ARABINITOL-1-PHOSPHATASE-RELATED"/>
    <property type="match status" value="1"/>
</dbReference>
<evidence type="ECO:0000313" key="2">
    <source>
        <dbReference type="Proteomes" id="UP000694287"/>
    </source>
</evidence>
<dbReference type="EMBL" id="JADQDK010000001">
    <property type="protein sequence ID" value="MBW0133230.1"/>
    <property type="molecule type" value="Genomic_DNA"/>
</dbReference>
<dbReference type="RefSeq" id="WP_218601112.1">
    <property type="nucleotide sequence ID" value="NZ_JADQDJ010000011.1"/>
</dbReference>
<dbReference type="SMART" id="SM00855">
    <property type="entry name" value="PGAM"/>
    <property type="match status" value="1"/>
</dbReference>
<dbReference type="InterPro" id="IPR050275">
    <property type="entry name" value="PGM_Phosphatase"/>
</dbReference>
<keyword evidence="2" id="KW-1185">Reference proteome</keyword>
<reference evidence="1 2" key="1">
    <citation type="submission" date="2020-11" db="EMBL/GenBank/DDBJ databases">
        <title>Pseudonocardia abyssalis sp. nov. and Pseudonocardia oceani sp. nov., description and phylogenomic analysis of two novel actinomycetes isolated from the deep Southern Ocean.</title>
        <authorList>
            <person name="Parra J."/>
        </authorList>
    </citation>
    <scope>NUCLEOTIDE SEQUENCE [LARGE SCALE GENOMIC DNA]</scope>
    <source>
        <strain evidence="1 2">KRD-168</strain>
    </source>
</reference>
<name>A0ABS6ULV7_9PSEU</name>
<organism evidence="1 2">
    <name type="scientific">Pseudonocardia abyssalis</name>
    <dbReference type="NCBI Taxonomy" id="2792008"/>
    <lineage>
        <taxon>Bacteria</taxon>
        <taxon>Bacillati</taxon>
        <taxon>Actinomycetota</taxon>
        <taxon>Actinomycetes</taxon>
        <taxon>Pseudonocardiales</taxon>
        <taxon>Pseudonocardiaceae</taxon>
        <taxon>Pseudonocardia</taxon>
    </lineage>
</organism>